<proteinExistence type="predicted"/>
<keyword evidence="2" id="KW-1185">Reference proteome</keyword>
<evidence type="ECO:0000313" key="1">
    <source>
        <dbReference type="EMBL" id="RNA36602.1"/>
    </source>
</evidence>
<reference evidence="1 2" key="1">
    <citation type="journal article" date="2018" name="Sci. Rep.">
        <title>Genomic signatures of local adaptation to the degree of environmental predictability in rotifers.</title>
        <authorList>
            <person name="Franch-Gras L."/>
            <person name="Hahn C."/>
            <person name="Garcia-Roger E.M."/>
            <person name="Carmona M.J."/>
            <person name="Serra M."/>
            <person name="Gomez A."/>
        </authorList>
    </citation>
    <scope>NUCLEOTIDE SEQUENCE [LARGE SCALE GENOMIC DNA]</scope>
    <source>
        <strain evidence="1">HYR1</strain>
    </source>
</reference>
<gene>
    <name evidence="1" type="ORF">BpHYR1_045396</name>
</gene>
<sequence length="105" mass="12255">MPNFTRWKLIIENKNVNHHCHFRIVKTCKLPHGVLFLNGLVGNNFLHGLSCEKKYTFSGVVIGYMDLTKFYGFLSISFEPNFWMNQSPDIIKNKLVPTFIEHPLE</sequence>
<evidence type="ECO:0000313" key="2">
    <source>
        <dbReference type="Proteomes" id="UP000276133"/>
    </source>
</evidence>
<dbReference type="AlphaFoldDB" id="A0A3M7SLJ9"/>
<dbReference type="Proteomes" id="UP000276133">
    <property type="component" value="Unassembled WGS sequence"/>
</dbReference>
<dbReference type="EMBL" id="REGN01001159">
    <property type="protein sequence ID" value="RNA36602.1"/>
    <property type="molecule type" value="Genomic_DNA"/>
</dbReference>
<comment type="caution">
    <text evidence="1">The sequence shown here is derived from an EMBL/GenBank/DDBJ whole genome shotgun (WGS) entry which is preliminary data.</text>
</comment>
<protein>
    <submittedName>
        <fullName evidence="1">Uncharacterized protein</fullName>
    </submittedName>
</protein>
<organism evidence="1 2">
    <name type="scientific">Brachionus plicatilis</name>
    <name type="common">Marine rotifer</name>
    <name type="synonym">Brachionus muelleri</name>
    <dbReference type="NCBI Taxonomy" id="10195"/>
    <lineage>
        <taxon>Eukaryota</taxon>
        <taxon>Metazoa</taxon>
        <taxon>Spiralia</taxon>
        <taxon>Gnathifera</taxon>
        <taxon>Rotifera</taxon>
        <taxon>Eurotatoria</taxon>
        <taxon>Monogononta</taxon>
        <taxon>Pseudotrocha</taxon>
        <taxon>Ploima</taxon>
        <taxon>Brachionidae</taxon>
        <taxon>Brachionus</taxon>
    </lineage>
</organism>
<accession>A0A3M7SLJ9</accession>
<name>A0A3M7SLJ9_BRAPC</name>